<accession>A0A9P9CY90</accession>
<keyword evidence="2" id="KW-1185">Reference proteome</keyword>
<proteinExistence type="predicted"/>
<dbReference type="AlphaFoldDB" id="A0A9P9CY90"/>
<protein>
    <submittedName>
        <fullName evidence="1">Uncharacterized protein</fullName>
    </submittedName>
</protein>
<comment type="caution">
    <text evidence="1">The sequence shown here is derived from an EMBL/GenBank/DDBJ whole genome shotgun (WGS) entry which is preliminary data.</text>
</comment>
<dbReference type="Proteomes" id="UP000700596">
    <property type="component" value="Unassembled WGS sequence"/>
</dbReference>
<evidence type="ECO:0000313" key="1">
    <source>
        <dbReference type="EMBL" id="KAH7109285.1"/>
    </source>
</evidence>
<evidence type="ECO:0000313" key="2">
    <source>
        <dbReference type="Proteomes" id="UP000700596"/>
    </source>
</evidence>
<reference evidence="1" key="1">
    <citation type="journal article" date="2021" name="Nat. Commun.">
        <title>Genetic determinants of endophytism in the Arabidopsis root mycobiome.</title>
        <authorList>
            <person name="Mesny F."/>
            <person name="Miyauchi S."/>
            <person name="Thiergart T."/>
            <person name="Pickel B."/>
            <person name="Atanasova L."/>
            <person name="Karlsson M."/>
            <person name="Huettel B."/>
            <person name="Barry K.W."/>
            <person name="Haridas S."/>
            <person name="Chen C."/>
            <person name="Bauer D."/>
            <person name="Andreopoulos W."/>
            <person name="Pangilinan J."/>
            <person name="LaButti K."/>
            <person name="Riley R."/>
            <person name="Lipzen A."/>
            <person name="Clum A."/>
            <person name="Drula E."/>
            <person name="Henrissat B."/>
            <person name="Kohler A."/>
            <person name="Grigoriev I.V."/>
            <person name="Martin F.M."/>
            <person name="Hacquard S."/>
        </authorList>
    </citation>
    <scope>NUCLEOTIDE SEQUENCE</scope>
    <source>
        <strain evidence="1">MPI-CAGE-CH-0243</strain>
    </source>
</reference>
<dbReference type="OrthoDB" id="3795413at2759"/>
<name>A0A9P9CY90_9PLEO</name>
<dbReference type="EMBL" id="JAGMWT010000033">
    <property type="protein sequence ID" value="KAH7109285.1"/>
    <property type="molecule type" value="Genomic_DNA"/>
</dbReference>
<gene>
    <name evidence="1" type="ORF">B0J11DRAFT_601789</name>
</gene>
<organism evidence="1 2">
    <name type="scientific">Dendryphion nanum</name>
    <dbReference type="NCBI Taxonomy" id="256645"/>
    <lineage>
        <taxon>Eukaryota</taxon>
        <taxon>Fungi</taxon>
        <taxon>Dikarya</taxon>
        <taxon>Ascomycota</taxon>
        <taxon>Pezizomycotina</taxon>
        <taxon>Dothideomycetes</taxon>
        <taxon>Pleosporomycetidae</taxon>
        <taxon>Pleosporales</taxon>
        <taxon>Torulaceae</taxon>
        <taxon>Dendryphion</taxon>
    </lineage>
</organism>
<sequence length="371" mass="42180">MQASREQGLANEGLEARDIDIARNEIYALLREELLLGRRGPSITSSTSEIKRKLASPRLNKLPTKSTVFKELTSRSESLLRQGGFIDEGLGTLRTETLKALNRYASLSCYALCCAILTKLPREIRDLIYQFIFDNVFTNEICSSFPTNHAQTRYSPGSILYQLSLDDPALSLPYASEMRSRRAHCWNPNYIPLTMRCEIATLWYTTTTFGITGSALSTLAEKEFFERDEWKLNIVPKDLRLNFRIPFGAGTDLCQRSGCIVGHSQISNPEDGGAKDSTYKKKKERLVLDHLEVLYLLRPGSRIEVTFSDRGATVNKQTIEVARPILERLRNKGYKLFTSIEQIKFCGVFETDVICTLETVGRRLRNRRKLT</sequence>